<comment type="caution">
    <text evidence="1">The sequence shown here is derived from an EMBL/GenBank/DDBJ whole genome shotgun (WGS) entry which is preliminary data.</text>
</comment>
<dbReference type="Proteomes" id="UP000789405">
    <property type="component" value="Unassembled WGS sequence"/>
</dbReference>
<keyword evidence="2" id="KW-1185">Reference proteome</keyword>
<accession>A0A9N9JDV0</accession>
<sequence length="78" mass="8791">MEKDRGKCKQHPAFQASWILMPYLQQGSNVQLNCGKVDDDDGLNNKIKPIYNEPFNDSVERIPSDLTDGSLPNISEIL</sequence>
<organism evidence="1 2">
    <name type="scientific">Dentiscutata erythropus</name>
    <dbReference type="NCBI Taxonomy" id="1348616"/>
    <lineage>
        <taxon>Eukaryota</taxon>
        <taxon>Fungi</taxon>
        <taxon>Fungi incertae sedis</taxon>
        <taxon>Mucoromycota</taxon>
        <taxon>Glomeromycotina</taxon>
        <taxon>Glomeromycetes</taxon>
        <taxon>Diversisporales</taxon>
        <taxon>Gigasporaceae</taxon>
        <taxon>Dentiscutata</taxon>
    </lineage>
</organism>
<dbReference type="EMBL" id="CAJVPY010020499">
    <property type="protein sequence ID" value="CAG8775892.1"/>
    <property type="molecule type" value="Genomic_DNA"/>
</dbReference>
<dbReference type="AlphaFoldDB" id="A0A9N9JDV0"/>
<reference evidence="1" key="1">
    <citation type="submission" date="2021-06" db="EMBL/GenBank/DDBJ databases">
        <authorList>
            <person name="Kallberg Y."/>
            <person name="Tangrot J."/>
            <person name="Rosling A."/>
        </authorList>
    </citation>
    <scope>NUCLEOTIDE SEQUENCE</scope>
    <source>
        <strain evidence="1">MA453B</strain>
    </source>
</reference>
<proteinExistence type="predicted"/>
<feature type="non-terminal residue" evidence="1">
    <location>
        <position position="78"/>
    </location>
</feature>
<dbReference type="OrthoDB" id="2488206at2759"/>
<gene>
    <name evidence="1" type="ORF">DERYTH_LOCUS19152</name>
</gene>
<name>A0A9N9JDV0_9GLOM</name>
<evidence type="ECO:0000313" key="2">
    <source>
        <dbReference type="Proteomes" id="UP000789405"/>
    </source>
</evidence>
<evidence type="ECO:0000313" key="1">
    <source>
        <dbReference type="EMBL" id="CAG8775892.1"/>
    </source>
</evidence>
<protein>
    <submittedName>
        <fullName evidence="1">19502_t:CDS:1</fullName>
    </submittedName>
</protein>